<dbReference type="SUPFAM" id="SSF46589">
    <property type="entry name" value="tRNA-binding arm"/>
    <property type="match status" value="1"/>
</dbReference>
<dbReference type="GO" id="GO:0005524">
    <property type="term" value="F:ATP binding"/>
    <property type="evidence" value="ECO:0007669"/>
    <property type="project" value="UniProtKB-UniRule"/>
</dbReference>
<evidence type="ECO:0000256" key="2">
    <source>
        <dbReference type="ARBA" id="ARBA00011245"/>
    </source>
</evidence>
<dbReference type="AlphaFoldDB" id="A0AAU9EB07"/>
<evidence type="ECO:0000256" key="5">
    <source>
        <dbReference type="ARBA" id="ARBA00022741"/>
    </source>
</evidence>
<dbReference type="InterPro" id="IPR002303">
    <property type="entry name" value="Valyl-tRNA_ligase"/>
</dbReference>
<evidence type="ECO:0000313" key="17">
    <source>
        <dbReference type="Proteomes" id="UP001366166"/>
    </source>
</evidence>
<evidence type="ECO:0000256" key="1">
    <source>
        <dbReference type="ARBA" id="ARBA00004496"/>
    </source>
</evidence>
<evidence type="ECO:0000259" key="15">
    <source>
        <dbReference type="Pfam" id="PF10458"/>
    </source>
</evidence>
<dbReference type="GO" id="GO:0002161">
    <property type="term" value="F:aminoacyl-tRNA deacylase activity"/>
    <property type="evidence" value="ECO:0007669"/>
    <property type="project" value="InterPro"/>
</dbReference>
<comment type="function">
    <text evidence="12">Catalyzes the attachment of valine to tRNA(Val). As ValRS can inadvertently accommodate and process structurally similar amino acids such as threonine, to avoid such errors, it has a 'posttransfer' editing activity that hydrolyzes mischarged Thr-tRNA(Val) in a tRNA-dependent manner.</text>
</comment>
<dbReference type="Gene3D" id="3.90.740.10">
    <property type="entry name" value="Valyl/Leucyl/Isoleucyl-tRNA synthetase, editing domain"/>
    <property type="match status" value="1"/>
</dbReference>
<evidence type="ECO:0000256" key="7">
    <source>
        <dbReference type="ARBA" id="ARBA00022917"/>
    </source>
</evidence>
<evidence type="ECO:0000256" key="12">
    <source>
        <dbReference type="HAMAP-Rule" id="MF_02004"/>
    </source>
</evidence>
<evidence type="ECO:0000256" key="9">
    <source>
        <dbReference type="ARBA" id="ARBA00023146"/>
    </source>
</evidence>
<accession>A0AAU9EB07</accession>
<name>A0AAU9EB07_9BACT</name>
<dbReference type="FunFam" id="3.40.50.620:FF:000032">
    <property type="entry name" value="Valine--tRNA ligase"/>
    <property type="match status" value="1"/>
</dbReference>
<dbReference type="PROSITE" id="PS00178">
    <property type="entry name" value="AA_TRNA_LIGASE_I"/>
    <property type="match status" value="1"/>
</dbReference>
<dbReference type="InterPro" id="IPR014729">
    <property type="entry name" value="Rossmann-like_a/b/a_fold"/>
</dbReference>
<evidence type="ECO:0000259" key="13">
    <source>
        <dbReference type="Pfam" id="PF00133"/>
    </source>
</evidence>
<dbReference type="PRINTS" id="PR00986">
    <property type="entry name" value="TRNASYNTHVAL"/>
</dbReference>
<dbReference type="InterPro" id="IPR010978">
    <property type="entry name" value="tRNA-bd_arm"/>
</dbReference>
<dbReference type="InterPro" id="IPR001412">
    <property type="entry name" value="aa-tRNA-synth_I_CS"/>
</dbReference>
<evidence type="ECO:0000256" key="3">
    <source>
        <dbReference type="ARBA" id="ARBA00022490"/>
    </source>
</evidence>
<comment type="catalytic activity">
    <reaction evidence="10 12">
        <text>tRNA(Val) + L-valine + ATP = L-valyl-tRNA(Val) + AMP + diphosphate</text>
        <dbReference type="Rhea" id="RHEA:10704"/>
        <dbReference type="Rhea" id="RHEA-COMP:9672"/>
        <dbReference type="Rhea" id="RHEA-COMP:9708"/>
        <dbReference type="ChEBI" id="CHEBI:30616"/>
        <dbReference type="ChEBI" id="CHEBI:33019"/>
        <dbReference type="ChEBI" id="CHEBI:57762"/>
        <dbReference type="ChEBI" id="CHEBI:78442"/>
        <dbReference type="ChEBI" id="CHEBI:78537"/>
        <dbReference type="ChEBI" id="CHEBI:456215"/>
        <dbReference type="EC" id="6.1.1.9"/>
    </reaction>
</comment>
<dbReference type="HAMAP" id="MF_02004">
    <property type="entry name" value="Val_tRNA_synth_type1"/>
    <property type="match status" value="1"/>
</dbReference>
<proteinExistence type="inferred from homology"/>
<dbReference type="InterPro" id="IPR013155">
    <property type="entry name" value="M/V/L/I-tRNA-synth_anticd-bd"/>
</dbReference>
<dbReference type="PANTHER" id="PTHR11946">
    <property type="entry name" value="VALYL-TRNA SYNTHETASES"/>
    <property type="match status" value="1"/>
</dbReference>
<dbReference type="InterPro" id="IPR009008">
    <property type="entry name" value="Val/Leu/Ile-tRNA-synth_edit"/>
</dbReference>
<evidence type="ECO:0000256" key="4">
    <source>
        <dbReference type="ARBA" id="ARBA00022598"/>
    </source>
</evidence>
<evidence type="ECO:0000313" key="16">
    <source>
        <dbReference type="EMBL" id="BEQ14070.1"/>
    </source>
</evidence>
<evidence type="ECO:0000256" key="11">
    <source>
        <dbReference type="ARBA" id="ARBA00060830"/>
    </source>
</evidence>
<feature type="domain" description="Methionyl/Valyl/Leucyl/Isoleucyl-tRNA synthetase anticodon-binding" evidence="14">
    <location>
        <begin position="606"/>
        <end position="754"/>
    </location>
</feature>
<dbReference type="InterPro" id="IPR009080">
    <property type="entry name" value="tRNAsynth_Ia_anticodon-bd"/>
</dbReference>
<evidence type="ECO:0000259" key="14">
    <source>
        <dbReference type="Pfam" id="PF08264"/>
    </source>
</evidence>
<evidence type="ECO:0000256" key="10">
    <source>
        <dbReference type="ARBA" id="ARBA00047552"/>
    </source>
</evidence>
<evidence type="ECO:0000256" key="6">
    <source>
        <dbReference type="ARBA" id="ARBA00022840"/>
    </source>
</evidence>
<keyword evidence="17" id="KW-1185">Reference proteome</keyword>
<dbReference type="SUPFAM" id="SSF47323">
    <property type="entry name" value="Anticodon-binding domain of a subclass of class I aminoacyl-tRNA synthetases"/>
    <property type="match status" value="1"/>
</dbReference>
<dbReference type="FunFam" id="1.10.287.380:FF:000001">
    <property type="entry name" value="Valine--tRNA ligase"/>
    <property type="match status" value="1"/>
</dbReference>
<feature type="short sequence motif" description="'KMSKS' region" evidence="12">
    <location>
        <begin position="525"/>
        <end position="529"/>
    </location>
</feature>
<keyword evidence="5 12" id="KW-0547">Nucleotide-binding</keyword>
<keyword evidence="8 12" id="KW-0175">Coiled coil</keyword>
<comment type="subunit">
    <text evidence="2 12">Monomer.</text>
</comment>
<gene>
    <name evidence="12 16" type="primary">valS</name>
    <name evidence="16" type="ORF">FAK_11360</name>
</gene>
<dbReference type="GO" id="GO:0004832">
    <property type="term" value="F:valine-tRNA ligase activity"/>
    <property type="evidence" value="ECO:0007669"/>
    <property type="project" value="UniProtKB-UniRule"/>
</dbReference>
<dbReference type="NCBIfam" id="NF004349">
    <property type="entry name" value="PRK05729.1"/>
    <property type="match status" value="1"/>
</dbReference>
<protein>
    <recommendedName>
        <fullName evidence="12">Valine--tRNA ligase</fullName>
        <ecNumber evidence="12">6.1.1.9</ecNumber>
    </recommendedName>
    <alternativeName>
        <fullName evidence="12">Valyl-tRNA synthetase</fullName>
        <shortName evidence="12">ValRS</shortName>
    </alternativeName>
</protein>
<dbReference type="EC" id="6.1.1.9" evidence="12"/>
<keyword evidence="4 12" id="KW-0436">Ligase</keyword>
<feature type="binding site" evidence="12">
    <location>
        <position position="528"/>
    </location>
    <ligand>
        <name>ATP</name>
        <dbReference type="ChEBI" id="CHEBI:30616"/>
    </ligand>
</feature>
<dbReference type="GO" id="GO:0006438">
    <property type="term" value="P:valyl-tRNA aminoacylation"/>
    <property type="evidence" value="ECO:0007669"/>
    <property type="project" value="UniProtKB-UniRule"/>
</dbReference>
<dbReference type="Pfam" id="PF08264">
    <property type="entry name" value="Anticodon_1"/>
    <property type="match status" value="1"/>
</dbReference>
<dbReference type="CDD" id="cd00817">
    <property type="entry name" value="ValRS_core"/>
    <property type="match status" value="1"/>
</dbReference>
<keyword evidence="3 12" id="KW-0963">Cytoplasm</keyword>
<dbReference type="InterPro" id="IPR033705">
    <property type="entry name" value="Anticodon_Ia_Val"/>
</dbReference>
<keyword evidence="7 12" id="KW-0648">Protein biosynthesis</keyword>
<dbReference type="CDD" id="cd07962">
    <property type="entry name" value="Anticodon_Ia_Val"/>
    <property type="match status" value="1"/>
</dbReference>
<dbReference type="InterPro" id="IPR002300">
    <property type="entry name" value="aa-tRNA-synth_Ia"/>
</dbReference>
<feature type="domain" description="Aminoacyl-tRNA synthetase class Ia" evidence="13">
    <location>
        <begin position="19"/>
        <end position="565"/>
    </location>
</feature>
<comment type="similarity">
    <text evidence="11 12">Belongs to the class-I aminoacyl-tRNA synthetase family. ValS type 1 subfamily.</text>
</comment>
<dbReference type="SUPFAM" id="SSF50677">
    <property type="entry name" value="ValRS/IleRS/LeuRS editing domain"/>
    <property type="match status" value="1"/>
</dbReference>
<feature type="coiled-coil region" evidence="12">
    <location>
        <begin position="811"/>
        <end position="873"/>
    </location>
</feature>
<dbReference type="KEGG" id="dmp:FAK_11360"/>
<dbReference type="Pfam" id="PF10458">
    <property type="entry name" value="Val_tRNA-synt_C"/>
    <property type="match status" value="1"/>
</dbReference>
<dbReference type="GO" id="GO:0005829">
    <property type="term" value="C:cytosol"/>
    <property type="evidence" value="ECO:0007669"/>
    <property type="project" value="TreeGrafter"/>
</dbReference>
<dbReference type="NCBIfam" id="TIGR00422">
    <property type="entry name" value="valS"/>
    <property type="match status" value="1"/>
</dbReference>
<comment type="subcellular location">
    <subcellularLocation>
        <location evidence="1 12">Cytoplasm</location>
    </subcellularLocation>
</comment>
<dbReference type="RefSeq" id="WP_338605797.1">
    <property type="nucleotide sequence ID" value="NZ_AP028679.1"/>
</dbReference>
<dbReference type="Proteomes" id="UP001366166">
    <property type="component" value="Chromosome"/>
</dbReference>
<evidence type="ECO:0000256" key="8">
    <source>
        <dbReference type="ARBA" id="ARBA00023054"/>
    </source>
</evidence>
<dbReference type="Gene3D" id="1.10.287.380">
    <property type="entry name" value="Valyl-tRNA synthetase, C-terminal domain"/>
    <property type="match status" value="1"/>
</dbReference>
<dbReference type="InterPro" id="IPR037118">
    <property type="entry name" value="Val-tRNA_synth_C_sf"/>
</dbReference>
<dbReference type="PANTHER" id="PTHR11946:SF93">
    <property type="entry name" value="VALINE--TRNA LIGASE, CHLOROPLASTIC_MITOCHONDRIAL 2"/>
    <property type="match status" value="1"/>
</dbReference>
<dbReference type="Pfam" id="PF00133">
    <property type="entry name" value="tRNA-synt_1"/>
    <property type="match status" value="1"/>
</dbReference>
<keyword evidence="6 12" id="KW-0067">ATP-binding</keyword>
<feature type="domain" description="Valyl-tRNA synthetase tRNA-binding arm" evidence="15">
    <location>
        <begin position="813"/>
        <end position="876"/>
    </location>
</feature>
<sequence length="881" mass="99678">MAQETLPKSYEPSQVEERWYAYWEREGLFTADPAGKGPAYSIVIPPPNVTGQLHMGHALNNTMQDIMCRYKRMLGYEVLWMPGTDHAGIATQNVVERQLAAEGKTRHDLGREAFIERVWEWRAEYGGKIINQLKRLGASCDWSRERFTMDEGLSRAVREVFVRLYEEGLIYRGDYIINWCPRCHTALSDLESEHEEVKGGLYHIRYPFKNGKGYLVVATTRPETLLGDTAVAVNPDDPRYQNLGDDTVLLPLIGRELPIIRDSYVSTDFGTGALKVTPAHDPNDFLLGQQHGLAAIRVMDDDGVINAEGGPYAGMERFEARKAMLADLDAQGLLEKQEDYMHSVGHCYRCKTMVEPILSKQWFVKVGPLAEEALKAVQTGRTKIVPTQWEKTYYEWMTNIRDWCVSRQIWWGHRIPAWYCECGEVIVSRTAPEKCPACGSGELRQETDVLDTWFSSALWPFSTMGWPDQTPELSKFYPTSCLVTGFDILFFWVARMMMMGIKFMGEVPFTDVYIHALVRDASGQKMSKSKGNVIDPLIVMDEFGTDAFRFTLAAFAAQGRDIKMSEERIAGYRNFVNKIWNAARFTLMNLGEGEPGELPTEPTLEDRWILSRVSRVAQEVGRAIEEYRFNEAASAAYQFVWHEFCDWYLELAKGPLYDESDPERQVATRAVLAEVYSRLLRILHPFMPFVTEELWQRLPGAQGSIMQAPWPGEHDDQIDPQAEHDMGLVMEVIGAVRNIRGEMGISPGREVPVVLLPYSDQVFSVLQAQSARIQSLAKTTEPGWASEGEQPAKSAGAALAEVTVFVPLEGLVDFSAEEARLDKELAKLEKEITPSRKKLTNQGFLAKAPEEVVAKEKAKVAEAEDKIARIKQSLVRVKSFR</sequence>
<organism evidence="16 17">
    <name type="scientific">Desulfoferula mesophila</name>
    <dbReference type="NCBI Taxonomy" id="3058419"/>
    <lineage>
        <taxon>Bacteria</taxon>
        <taxon>Pseudomonadati</taxon>
        <taxon>Thermodesulfobacteriota</taxon>
        <taxon>Desulfarculia</taxon>
        <taxon>Desulfarculales</taxon>
        <taxon>Desulfarculaceae</taxon>
        <taxon>Desulfoferula</taxon>
    </lineage>
</organism>
<dbReference type="Gene3D" id="3.40.50.620">
    <property type="entry name" value="HUPs"/>
    <property type="match status" value="2"/>
</dbReference>
<comment type="domain">
    <text evidence="12">The C-terminal coiled-coil domain is crucial for aminoacylation activity.</text>
</comment>
<dbReference type="FunFam" id="1.10.730.10:FF:000014">
    <property type="entry name" value="Valine--tRNA ligase"/>
    <property type="match status" value="1"/>
</dbReference>
<dbReference type="InterPro" id="IPR019499">
    <property type="entry name" value="Val-tRNA_synth_tRNA-bd"/>
</dbReference>
<keyword evidence="9 12" id="KW-0030">Aminoacyl-tRNA synthetase</keyword>
<feature type="short sequence motif" description="'HIGH' region" evidence="12">
    <location>
        <begin position="47"/>
        <end position="57"/>
    </location>
</feature>
<dbReference type="EMBL" id="AP028679">
    <property type="protein sequence ID" value="BEQ14070.1"/>
    <property type="molecule type" value="Genomic_DNA"/>
</dbReference>
<reference evidence="17" key="1">
    <citation type="journal article" date="2023" name="Arch. Microbiol.">
        <title>Desulfoferula mesophilus gen. nov. sp. nov., a mesophilic sulfate-reducing bacterium isolated from a brackish lake sediment.</title>
        <authorList>
            <person name="Watanabe T."/>
            <person name="Yabe T."/>
            <person name="Tsuji J.M."/>
            <person name="Fukui M."/>
        </authorList>
    </citation>
    <scope>NUCLEOTIDE SEQUENCE [LARGE SCALE GENOMIC DNA]</scope>
    <source>
        <strain evidence="17">12FAK</strain>
    </source>
</reference>
<dbReference type="Gene3D" id="1.10.730.10">
    <property type="entry name" value="Isoleucyl-tRNA Synthetase, Domain 1"/>
    <property type="match status" value="1"/>
</dbReference>
<dbReference type="SUPFAM" id="SSF52374">
    <property type="entry name" value="Nucleotidylyl transferase"/>
    <property type="match status" value="1"/>
</dbReference>
<comment type="domain">
    <text evidence="12">ValRS has two distinct active sites: one for aminoacylation and one for editing. The misactivated threonine is translocated from the active site to the editing site.</text>
</comment>
<dbReference type="FunFam" id="3.40.50.620:FF:000098">
    <property type="entry name" value="Valine--tRNA ligase"/>
    <property type="match status" value="1"/>
</dbReference>